<dbReference type="EMBL" id="JBJKBG010000010">
    <property type="protein sequence ID" value="KAL3719365.1"/>
    <property type="molecule type" value="Genomic_DNA"/>
</dbReference>
<name>A0ABD3IZP2_EUCGL</name>
<keyword evidence="3" id="KW-1185">Reference proteome</keyword>
<organism evidence="1 3">
    <name type="scientific">Eucalyptus globulus</name>
    <name type="common">Tasmanian blue gum</name>
    <dbReference type="NCBI Taxonomy" id="34317"/>
    <lineage>
        <taxon>Eukaryota</taxon>
        <taxon>Viridiplantae</taxon>
        <taxon>Streptophyta</taxon>
        <taxon>Embryophyta</taxon>
        <taxon>Tracheophyta</taxon>
        <taxon>Spermatophyta</taxon>
        <taxon>Magnoliopsida</taxon>
        <taxon>eudicotyledons</taxon>
        <taxon>Gunneridae</taxon>
        <taxon>Pentapetalae</taxon>
        <taxon>rosids</taxon>
        <taxon>malvids</taxon>
        <taxon>Myrtales</taxon>
        <taxon>Myrtaceae</taxon>
        <taxon>Myrtoideae</taxon>
        <taxon>Eucalypteae</taxon>
        <taxon>Eucalyptus</taxon>
    </lineage>
</organism>
<evidence type="ECO:0000313" key="1">
    <source>
        <dbReference type="EMBL" id="KAL3719365.1"/>
    </source>
</evidence>
<dbReference type="AlphaFoldDB" id="A0ABD3IZP2"/>
<evidence type="ECO:0000313" key="2">
    <source>
        <dbReference type="EMBL" id="KAL3719368.1"/>
    </source>
</evidence>
<accession>A0ABD3IZP2</accession>
<dbReference type="Proteomes" id="UP001634007">
    <property type="component" value="Unassembled WGS sequence"/>
</dbReference>
<proteinExistence type="predicted"/>
<gene>
    <name evidence="1" type="ORF">ACJRO7_004338</name>
    <name evidence="2" type="ORF">ACJRO7_004341</name>
</gene>
<dbReference type="PANTHER" id="PTHR31050">
    <property type="entry name" value="OS08G0413200 PROTEIN"/>
    <property type="match status" value="1"/>
</dbReference>
<reference evidence="1 3" key="1">
    <citation type="submission" date="2024-11" db="EMBL/GenBank/DDBJ databases">
        <title>Chromosome-level genome assembly of Eucalyptus globulus Labill. provides insights into its genome evolution.</title>
        <authorList>
            <person name="Li X."/>
        </authorList>
    </citation>
    <scope>NUCLEOTIDE SEQUENCE [LARGE SCALE GENOMIC DNA]</scope>
    <source>
        <strain evidence="1">CL2024</strain>
        <tissue evidence="1">Fresh tender leaves</tissue>
    </source>
</reference>
<sequence>MKKSMFYKMILEQKWEELHTCENNVNNEDNNKARVNVALTKEEASVFGLRAVKDDDGISDGFVWFKVMTHDKAWRGIRLGVMWAHDNGGSGREVRVERVEEFKGDRKWKRFGCHVLGGELCYDKIGWEFGARV</sequence>
<dbReference type="PANTHER" id="PTHR31050:SF4">
    <property type="entry name" value="DUF1262 FAMILY PROTEIN (DUF1262)"/>
    <property type="match status" value="1"/>
</dbReference>
<dbReference type="EMBL" id="JBJKBG010000010">
    <property type="protein sequence ID" value="KAL3719368.1"/>
    <property type="molecule type" value="Genomic_DNA"/>
</dbReference>
<evidence type="ECO:0000313" key="3">
    <source>
        <dbReference type="Proteomes" id="UP001634007"/>
    </source>
</evidence>
<protein>
    <submittedName>
        <fullName evidence="1">Uncharacterized protein</fullName>
    </submittedName>
</protein>
<comment type="caution">
    <text evidence="1">The sequence shown here is derived from an EMBL/GenBank/DDBJ whole genome shotgun (WGS) entry which is preliminary data.</text>
</comment>